<dbReference type="GO" id="GO:0005737">
    <property type="term" value="C:cytoplasm"/>
    <property type="evidence" value="ECO:0007669"/>
    <property type="project" value="UniProtKB-SubCell"/>
</dbReference>
<comment type="caution">
    <text evidence="2">Once thought to be involved in copper homeostasis, experiments in E.coli have shown this is not the case.</text>
</comment>
<sequence>MIVLECCVDSVESALAAVKGGADRLEICSGLPMGGLSPSPCLFQKIKEVCGSVKLHVLLRPRVGDFCYSDYEFQILLEEVRLFKKLGAHGVVIGILKPDGELDVERMKLLVDEAQGMSVTLHRAFDMCSMPRVALEEAVQLGVQTILTSGQRNSALEGADLLELLVEQAGGRITIMPGAGVSAAVLPQLLERTGAKAYHMSGKKTVPGRMVYRQPSVSMGSARMDEYEISLTDEEQVRAARTILNQWDQSGKN</sequence>
<keyword evidence="2" id="KW-0963">Cytoplasm</keyword>
<dbReference type="Pfam" id="PF03932">
    <property type="entry name" value="CutC"/>
    <property type="match status" value="1"/>
</dbReference>
<dbReference type="SUPFAM" id="SSF110395">
    <property type="entry name" value="CutC-like"/>
    <property type="match status" value="1"/>
</dbReference>
<dbReference type="Gene3D" id="3.20.20.380">
    <property type="entry name" value="Copper homeostasis (CutC) domain"/>
    <property type="match status" value="1"/>
</dbReference>
<comment type="subcellular location">
    <subcellularLocation>
        <location evidence="2">Cytoplasm</location>
    </subcellularLocation>
</comment>
<dbReference type="PANTHER" id="PTHR12598:SF0">
    <property type="entry name" value="COPPER HOMEOSTASIS PROTEIN CUTC HOMOLOG"/>
    <property type="match status" value="1"/>
</dbReference>
<gene>
    <name evidence="2" type="primary">cutC</name>
    <name evidence="3" type="ORF">IAB98_01390</name>
</gene>
<accession>A0A9D1EHG8</accession>
<comment type="similarity">
    <text evidence="1 2">Belongs to the CutC family.</text>
</comment>
<comment type="caution">
    <text evidence="3">The sequence shown here is derived from an EMBL/GenBank/DDBJ whole genome shotgun (WGS) entry which is preliminary data.</text>
</comment>
<dbReference type="HAMAP" id="MF_00795">
    <property type="entry name" value="CutC"/>
    <property type="match status" value="1"/>
</dbReference>
<proteinExistence type="inferred from homology"/>
<dbReference type="GO" id="GO:0005507">
    <property type="term" value="F:copper ion binding"/>
    <property type="evidence" value="ECO:0007669"/>
    <property type="project" value="TreeGrafter"/>
</dbReference>
<dbReference type="EMBL" id="DVHU01000013">
    <property type="protein sequence ID" value="HIR92060.1"/>
    <property type="molecule type" value="Genomic_DNA"/>
</dbReference>
<evidence type="ECO:0000313" key="3">
    <source>
        <dbReference type="EMBL" id="HIR92060.1"/>
    </source>
</evidence>
<dbReference type="InterPro" id="IPR005627">
    <property type="entry name" value="CutC-like"/>
</dbReference>
<evidence type="ECO:0000313" key="4">
    <source>
        <dbReference type="Proteomes" id="UP000886841"/>
    </source>
</evidence>
<reference evidence="3" key="2">
    <citation type="journal article" date="2021" name="PeerJ">
        <title>Extensive microbial diversity within the chicken gut microbiome revealed by metagenomics and culture.</title>
        <authorList>
            <person name="Gilroy R."/>
            <person name="Ravi A."/>
            <person name="Getino M."/>
            <person name="Pursley I."/>
            <person name="Horton D.L."/>
            <person name="Alikhan N.F."/>
            <person name="Baker D."/>
            <person name="Gharbi K."/>
            <person name="Hall N."/>
            <person name="Watson M."/>
            <person name="Adriaenssens E.M."/>
            <person name="Foster-Nyarko E."/>
            <person name="Jarju S."/>
            <person name="Secka A."/>
            <person name="Antonio M."/>
            <person name="Oren A."/>
            <person name="Chaudhuri R.R."/>
            <person name="La Ragione R."/>
            <person name="Hildebrand F."/>
            <person name="Pallen M.J."/>
        </authorList>
    </citation>
    <scope>NUCLEOTIDE SEQUENCE</scope>
    <source>
        <strain evidence="3">ChiSxjej1B13-7041</strain>
    </source>
</reference>
<evidence type="ECO:0000256" key="2">
    <source>
        <dbReference type="HAMAP-Rule" id="MF_00795"/>
    </source>
</evidence>
<dbReference type="Proteomes" id="UP000886841">
    <property type="component" value="Unassembled WGS sequence"/>
</dbReference>
<reference evidence="3" key="1">
    <citation type="submission" date="2020-10" db="EMBL/GenBank/DDBJ databases">
        <authorList>
            <person name="Gilroy R."/>
        </authorList>
    </citation>
    <scope>NUCLEOTIDE SEQUENCE</scope>
    <source>
        <strain evidence="3">ChiSxjej1B13-7041</strain>
    </source>
</reference>
<organism evidence="3 4">
    <name type="scientific">Candidatus Egerieimonas intestinavium</name>
    <dbReference type="NCBI Taxonomy" id="2840777"/>
    <lineage>
        <taxon>Bacteria</taxon>
        <taxon>Bacillati</taxon>
        <taxon>Bacillota</taxon>
        <taxon>Clostridia</taxon>
        <taxon>Lachnospirales</taxon>
        <taxon>Lachnospiraceae</taxon>
        <taxon>Lachnospiraceae incertae sedis</taxon>
        <taxon>Candidatus Egerieimonas</taxon>
    </lineage>
</organism>
<dbReference type="PANTHER" id="PTHR12598">
    <property type="entry name" value="COPPER HOMEOSTASIS PROTEIN CUTC"/>
    <property type="match status" value="1"/>
</dbReference>
<protein>
    <recommendedName>
        <fullName evidence="2">PF03932 family protein CutC</fullName>
    </recommendedName>
</protein>
<dbReference type="InterPro" id="IPR036822">
    <property type="entry name" value="CutC-like_dom_sf"/>
</dbReference>
<dbReference type="FunFam" id="3.20.20.380:FF:000001">
    <property type="entry name" value="Copper homeostasis protein CutC"/>
    <property type="match status" value="1"/>
</dbReference>
<evidence type="ECO:0000256" key="1">
    <source>
        <dbReference type="ARBA" id="ARBA00007768"/>
    </source>
</evidence>
<dbReference type="AlphaFoldDB" id="A0A9D1EHG8"/>
<name>A0A9D1EHG8_9FIRM</name>